<reference evidence="11 12" key="1">
    <citation type="submission" date="2022-01" db="EMBL/GenBank/DDBJ databases">
        <title>A chromosomal length assembly of Cordylochernes scorpioides.</title>
        <authorList>
            <person name="Zeh D."/>
            <person name="Zeh J."/>
        </authorList>
    </citation>
    <scope>NUCLEOTIDE SEQUENCE [LARGE SCALE GENOMIC DNA]</scope>
    <source>
        <strain evidence="11">IN4F17</strain>
        <tissue evidence="11">Whole Body</tissue>
    </source>
</reference>
<dbReference type="InterPro" id="IPR034652">
    <property type="entry name" value="SRP68-RBD"/>
</dbReference>
<dbReference type="InterPro" id="IPR026258">
    <property type="entry name" value="SRP68"/>
</dbReference>
<dbReference type="Proteomes" id="UP001235939">
    <property type="component" value="Chromosome 10"/>
</dbReference>
<gene>
    <name evidence="11" type="ORF">LAZ67_10003861</name>
</gene>
<evidence type="ECO:0000256" key="7">
    <source>
        <dbReference type="ARBA" id="ARBA00023242"/>
    </source>
</evidence>
<sequence length="570" mass="65541">MVSENIEQKVDEPTEPLKTFTLKILQVIKDAQLQHGLRHGDYQRYRSYCARRLRRLRKSLHFVHGSKHKFQAKKVTTENLKDVRYLHIPLFMAERAWSYSQQLKQESNTEHRKKFHFISKLRKAHAHANDLKELCESSKCDALTNLEAQAYAASMTGLLKFELKDWNPALEYLKKAQAIYQKLAETLTEDESGLYLQRVGEYTATISYCQYNIGDENAMNDLVQLRASGKAYEDEMISMLISQTREKQASTLSEITWMGRTVQVRQEKVRVFLINAKESEKEIESASDIDGKISIYERLLMDCKDALQILNDELKASETKHREGPLSSLAFLHNYITYIKYTKTIDRYLLLIEVLKQNTSISANKKPTKPQDLIRPYEIVIQSLGEILQLSGIDPNSGMKEEIEAKIQAYKAYKCYYIAQTLASANKPLETMAMYQRASSYVTQAANSKSLSAQLKDKLKKLEAEIELNKYSSCANNILGKNKIQDSTVKLEGDKKTLINRLETYYEDPKLPNQPNLAPFPPDFIPIPCKPLFFDLAINHIDFPSLEDKVKQKSTGITGYLSWLATPWKK</sequence>
<organism evidence="11 12">
    <name type="scientific">Cordylochernes scorpioides</name>
    <dbReference type="NCBI Taxonomy" id="51811"/>
    <lineage>
        <taxon>Eukaryota</taxon>
        <taxon>Metazoa</taxon>
        <taxon>Ecdysozoa</taxon>
        <taxon>Arthropoda</taxon>
        <taxon>Chelicerata</taxon>
        <taxon>Arachnida</taxon>
        <taxon>Pseudoscorpiones</taxon>
        <taxon>Cheliferoidea</taxon>
        <taxon>Chernetidae</taxon>
        <taxon>Cordylochernes</taxon>
    </lineage>
</organism>
<evidence type="ECO:0000256" key="6">
    <source>
        <dbReference type="ARBA" id="ARBA00023135"/>
    </source>
</evidence>
<keyword evidence="7" id="KW-0539">Nucleus</keyword>
<keyword evidence="5 10" id="KW-0694">RNA-binding</keyword>
<evidence type="ECO:0000256" key="2">
    <source>
        <dbReference type="ARBA" id="ARBA00004604"/>
    </source>
</evidence>
<comment type="subcellular location">
    <subcellularLocation>
        <location evidence="1 10">Cytoplasm</location>
    </subcellularLocation>
    <subcellularLocation>
        <location evidence="2">Nucleus</location>
        <location evidence="2">Nucleolus</location>
    </subcellularLocation>
</comment>
<evidence type="ECO:0000256" key="5">
    <source>
        <dbReference type="ARBA" id="ARBA00022884"/>
    </source>
</evidence>
<keyword evidence="6 10" id="KW-0733">Signal recognition particle</keyword>
<protein>
    <recommendedName>
        <fullName evidence="9 10">Signal recognition particle subunit SRP68</fullName>
        <shortName evidence="10">SRP68</shortName>
    </recommendedName>
</protein>
<proteinExistence type="inferred from homology"/>
<evidence type="ECO:0000256" key="10">
    <source>
        <dbReference type="PIRNR" id="PIRNR038995"/>
    </source>
</evidence>
<dbReference type="PIRSF" id="PIRSF038995">
    <property type="entry name" value="SRP68"/>
    <property type="match status" value="1"/>
</dbReference>
<keyword evidence="8 10" id="KW-0687">Ribonucleoprotein</keyword>
<evidence type="ECO:0000256" key="3">
    <source>
        <dbReference type="ARBA" id="ARBA00009352"/>
    </source>
</evidence>
<dbReference type="PANTHER" id="PTHR12860">
    <property type="entry name" value="SIGNAL RECOGNITION PARTICLE 68 KDA PROTEIN"/>
    <property type="match status" value="1"/>
</dbReference>
<evidence type="ECO:0000256" key="1">
    <source>
        <dbReference type="ARBA" id="ARBA00004496"/>
    </source>
</evidence>
<keyword evidence="4 10" id="KW-0963">Cytoplasm</keyword>
<dbReference type="InterPro" id="IPR038499">
    <property type="entry name" value="BRO1_sf"/>
</dbReference>
<comment type="similarity">
    <text evidence="3 10">Belongs to the SRP68 family.</text>
</comment>
<evidence type="ECO:0000256" key="9">
    <source>
        <dbReference type="ARBA" id="ARBA00029498"/>
    </source>
</evidence>
<dbReference type="PANTHER" id="PTHR12860:SF0">
    <property type="entry name" value="SIGNAL RECOGNITION PARTICLE SUBUNIT SRP68"/>
    <property type="match status" value="1"/>
</dbReference>
<comment type="function">
    <text evidence="10">Component of the signal recognition particle (SRP) complex, a ribonucleoprotein complex that mediates the cotranslational targeting of secretory and membrane proteins to the endoplasmic reticulum (ER). The SRP complex interacts with the signal sequence in nascent secretory and membrane proteins and directs them to the membrane of the ER.</text>
</comment>
<evidence type="ECO:0000313" key="11">
    <source>
        <dbReference type="EMBL" id="UYV73507.1"/>
    </source>
</evidence>
<dbReference type="InterPro" id="IPR038253">
    <property type="entry name" value="SRP68_N_sf"/>
</dbReference>
<accession>A0ABY6KZ29</accession>
<evidence type="ECO:0000313" key="12">
    <source>
        <dbReference type="Proteomes" id="UP001235939"/>
    </source>
</evidence>
<evidence type="ECO:0000256" key="4">
    <source>
        <dbReference type="ARBA" id="ARBA00022490"/>
    </source>
</evidence>
<evidence type="ECO:0000256" key="8">
    <source>
        <dbReference type="ARBA" id="ARBA00023274"/>
    </source>
</evidence>
<dbReference type="EMBL" id="CP092872">
    <property type="protein sequence ID" value="UYV73507.1"/>
    <property type="molecule type" value="Genomic_DNA"/>
</dbReference>
<keyword evidence="12" id="KW-1185">Reference proteome</keyword>
<dbReference type="Gene3D" id="1.10.3450.40">
    <property type="entry name" value="Signal recognition particle, SRP68 subunit, RNA-binding domain"/>
    <property type="match status" value="1"/>
</dbReference>
<dbReference type="CDD" id="cd15481">
    <property type="entry name" value="SRP68-RBD"/>
    <property type="match status" value="1"/>
</dbReference>
<dbReference type="Gene3D" id="1.25.40.280">
    <property type="entry name" value="alix/aip1 like domains"/>
    <property type="match status" value="1"/>
</dbReference>
<dbReference type="Pfam" id="PF16969">
    <property type="entry name" value="SRP68"/>
    <property type="match status" value="1"/>
</dbReference>
<name>A0ABY6KZ29_9ARAC</name>